<evidence type="ECO:0000256" key="6">
    <source>
        <dbReference type="ARBA" id="ARBA00022695"/>
    </source>
</evidence>
<dbReference type="InterPro" id="IPR024728">
    <property type="entry name" value="PolY_HhH_motif"/>
</dbReference>
<sequence>MTDPKPYIVHFDLDSFFVAVEILMDPSLKGKPVIVGGSASRGVVSTCSYEARKYGVHSAMPMQRAMRLCPHAVVLRGNHEKYGYYSKVVTEIIAAKVPLYQKASIDEFYCDLTGMDRFFGVSQYTRQLREYIIKETNLPISCGLSSAKFISKMATNEAKPNGFLEIPHGREKEFLWPLGVEKINGVGKQTEQRLRKMGLHTIKDIALTPRDLLIGRLGKWGEELWQKSQGIGSREVEGRWDQKSMSHETTFHENQTDVEFLYKKLIALTERNAYDLRQDHKLTGCITVKIRYSDFETTSRQESIAYTALDDELIGKAKAIFNRFYQSGRPVRLIGVRFSQLADDGMQMNLFNRQDDKLNLYKAVDAIKNRFGKDAVSRAVTSKPQAKNKK</sequence>
<dbReference type="Pfam" id="PF11799">
    <property type="entry name" value="IMS_C"/>
    <property type="match status" value="1"/>
</dbReference>
<evidence type="ECO:0000256" key="7">
    <source>
        <dbReference type="ARBA" id="ARBA00022705"/>
    </source>
</evidence>
<dbReference type="GO" id="GO:0003887">
    <property type="term" value="F:DNA-directed DNA polymerase activity"/>
    <property type="evidence" value="ECO:0007669"/>
    <property type="project" value="UniProtKB-UniRule"/>
</dbReference>
<dbReference type="CDD" id="cd03586">
    <property type="entry name" value="PolY_Pol_IV_kappa"/>
    <property type="match status" value="1"/>
</dbReference>
<evidence type="ECO:0000256" key="14">
    <source>
        <dbReference type="ARBA" id="ARBA00049244"/>
    </source>
</evidence>
<dbReference type="Gene3D" id="3.30.70.270">
    <property type="match status" value="1"/>
</dbReference>
<gene>
    <name evidence="15" type="primary">dinB</name>
    <name evidence="17" type="ORF">SAMN04487894_103300</name>
</gene>
<dbReference type="Pfam" id="PF00817">
    <property type="entry name" value="IMS"/>
    <property type="match status" value="1"/>
</dbReference>
<keyword evidence="5 15" id="KW-0808">Transferase</keyword>
<keyword evidence="9 15" id="KW-0227">DNA damage</keyword>
<keyword evidence="7 15" id="KW-0235">DNA replication</keyword>
<dbReference type="STRING" id="1285928.SAMN04487894_103300"/>
<evidence type="ECO:0000259" key="16">
    <source>
        <dbReference type="PROSITE" id="PS50173"/>
    </source>
</evidence>
<comment type="cofactor">
    <cofactor evidence="15">
        <name>Mg(2+)</name>
        <dbReference type="ChEBI" id="CHEBI:18420"/>
    </cofactor>
    <text evidence="15">Binds 2 magnesium ions per subunit.</text>
</comment>
<dbReference type="GO" id="GO:0006261">
    <property type="term" value="P:DNA-templated DNA replication"/>
    <property type="evidence" value="ECO:0007669"/>
    <property type="project" value="UniProtKB-UniRule"/>
</dbReference>
<keyword evidence="10 15" id="KW-0460">Magnesium</keyword>
<dbReference type="GO" id="GO:0000287">
    <property type="term" value="F:magnesium ion binding"/>
    <property type="evidence" value="ECO:0007669"/>
    <property type="project" value="UniProtKB-UniRule"/>
</dbReference>
<protein>
    <recommendedName>
        <fullName evidence="15">DNA polymerase IV</fullName>
        <shortName evidence="15">Pol IV</shortName>
        <ecNumber evidence="15">2.7.7.7</ecNumber>
    </recommendedName>
</protein>
<feature type="binding site" evidence="15">
    <location>
        <position position="106"/>
    </location>
    <ligand>
        <name>Mg(2+)</name>
        <dbReference type="ChEBI" id="CHEBI:18420"/>
    </ligand>
</feature>
<dbReference type="PANTHER" id="PTHR11076:SF33">
    <property type="entry name" value="DNA POLYMERASE KAPPA"/>
    <property type="match status" value="1"/>
</dbReference>
<keyword evidence="6 15" id="KW-0548">Nucleotidyltransferase</keyword>
<name>A0A1G6NJE5_NIADE</name>
<dbReference type="Pfam" id="PF11798">
    <property type="entry name" value="IMS_HHH"/>
    <property type="match status" value="1"/>
</dbReference>
<dbReference type="SUPFAM" id="SSF100879">
    <property type="entry name" value="Lesion bypass DNA polymerase (Y-family), little finger domain"/>
    <property type="match status" value="1"/>
</dbReference>
<dbReference type="GO" id="GO:0006281">
    <property type="term" value="P:DNA repair"/>
    <property type="evidence" value="ECO:0007669"/>
    <property type="project" value="UniProtKB-UniRule"/>
</dbReference>
<keyword evidence="12 15" id="KW-0238">DNA-binding</keyword>
<dbReference type="InterPro" id="IPR043128">
    <property type="entry name" value="Rev_trsase/Diguanyl_cyclase"/>
</dbReference>
<dbReference type="SUPFAM" id="SSF56672">
    <property type="entry name" value="DNA/RNA polymerases"/>
    <property type="match status" value="1"/>
</dbReference>
<dbReference type="RefSeq" id="WP_090389468.1">
    <property type="nucleotide sequence ID" value="NZ_FMZO01000003.1"/>
</dbReference>
<evidence type="ECO:0000313" key="17">
    <source>
        <dbReference type="EMBL" id="SDC68072.1"/>
    </source>
</evidence>
<dbReference type="GO" id="GO:0009432">
    <property type="term" value="P:SOS response"/>
    <property type="evidence" value="ECO:0007669"/>
    <property type="project" value="TreeGrafter"/>
</dbReference>
<dbReference type="GO" id="GO:0042276">
    <property type="term" value="P:error-prone translesion synthesis"/>
    <property type="evidence" value="ECO:0007669"/>
    <property type="project" value="TreeGrafter"/>
</dbReference>
<comment type="similarity">
    <text evidence="2 15">Belongs to the DNA polymerase type-Y family.</text>
</comment>
<dbReference type="EC" id="2.7.7.7" evidence="15"/>
<evidence type="ECO:0000256" key="2">
    <source>
        <dbReference type="ARBA" id="ARBA00010945"/>
    </source>
</evidence>
<keyword evidence="11 15" id="KW-0239">DNA-directed DNA polymerase</keyword>
<feature type="domain" description="UmuC" evidence="16">
    <location>
        <begin position="8"/>
        <end position="187"/>
    </location>
</feature>
<evidence type="ECO:0000256" key="13">
    <source>
        <dbReference type="ARBA" id="ARBA00023204"/>
    </source>
</evidence>
<dbReference type="InterPro" id="IPR036775">
    <property type="entry name" value="DNA_pol_Y-fam_lit_finger_sf"/>
</dbReference>
<keyword evidence="4 15" id="KW-0963">Cytoplasm</keyword>
<dbReference type="InterPro" id="IPR050116">
    <property type="entry name" value="DNA_polymerase-Y"/>
</dbReference>
<reference evidence="18" key="1">
    <citation type="submission" date="2016-10" db="EMBL/GenBank/DDBJ databases">
        <authorList>
            <person name="Varghese N."/>
            <person name="Submissions S."/>
        </authorList>
    </citation>
    <scope>NUCLEOTIDE SEQUENCE [LARGE SCALE GENOMIC DNA]</scope>
    <source>
        <strain evidence="18">DSM 25811 / CCM 8410 / LMG 26954 / E90</strain>
    </source>
</reference>
<comment type="subcellular location">
    <subcellularLocation>
        <location evidence="1 15">Cytoplasm</location>
    </subcellularLocation>
</comment>
<keyword evidence="3 15" id="KW-0515">Mutator protein</keyword>
<evidence type="ECO:0000256" key="9">
    <source>
        <dbReference type="ARBA" id="ARBA00022763"/>
    </source>
</evidence>
<evidence type="ECO:0000256" key="3">
    <source>
        <dbReference type="ARBA" id="ARBA00022457"/>
    </source>
</evidence>
<dbReference type="FunFam" id="3.40.1170.60:FF:000001">
    <property type="entry name" value="DNA polymerase IV"/>
    <property type="match status" value="1"/>
</dbReference>
<feature type="binding site" evidence="15">
    <location>
        <position position="12"/>
    </location>
    <ligand>
        <name>Mg(2+)</name>
        <dbReference type="ChEBI" id="CHEBI:18420"/>
    </ligand>
</feature>
<feature type="site" description="Substrate discrimination" evidence="15">
    <location>
        <position position="17"/>
    </location>
</feature>
<comment type="subunit">
    <text evidence="15">Monomer.</text>
</comment>
<feature type="active site" evidence="15">
    <location>
        <position position="107"/>
    </location>
</feature>
<dbReference type="AlphaFoldDB" id="A0A1G6NJE5"/>
<dbReference type="EMBL" id="FMZO01000003">
    <property type="protein sequence ID" value="SDC68072.1"/>
    <property type="molecule type" value="Genomic_DNA"/>
</dbReference>
<comment type="function">
    <text evidence="15">Poorly processive, error-prone DNA polymerase involved in untargeted mutagenesis. Copies undamaged DNA at stalled replication forks, which arise in vivo from mismatched or misaligned primer ends. These misaligned primers can be extended by PolIV. Exhibits no 3'-5' exonuclease (proofreading) activity. May be involved in translesional synthesis, in conjunction with the beta clamp from PolIII.</text>
</comment>
<dbReference type="Gene3D" id="1.10.150.20">
    <property type="entry name" value="5' to 3' exonuclease, C-terminal subdomain"/>
    <property type="match status" value="1"/>
</dbReference>
<evidence type="ECO:0000256" key="1">
    <source>
        <dbReference type="ARBA" id="ARBA00004496"/>
    </source>
</evidence>
<dbReference type="GO" id="GO:0003684">
    <property type="term" value="F:damaged DNA binding"/>
    <property type="evidence" value="ECO:0007669"/>
    <property type="project" value="InterPro"/>
</dbReference>
<evidence type="ECO:0000313" key="18">
    <source>
        <dbReference type="Proteomes" id="UP000198757"/>
    </source>
</evidence>
<evidence type="ECO:0000256" key="10">
    <source>
        <dbReference type="ARBA" id="ARBA00022842"/>
    </source>
</evidence>
<dbReference type="OrthoDB" id="9808813at2"/>
<dbReference type="InterPro" id="IPR001126">
    <property type="entry name" value="UmuC"/>
</dbReference>
<dbReference type="InterPro" id="IPR043502">
    <property type="entry name" value="DNA/RNA_pol_sf"/>
</dbReference>
<dbReference type="Proteomes" id="UP000198757">
    <property type="component" value="Unassembled WGS sequence"/>
</dbReference>
<organism evidence="17 18">
    <name type="scientific">Niabella drilacis (strain DSM 25811 / CCM 8410 / CCUG 62505 / LMG 26954 / E90)</name>
    <dbReference type="NCBI Taxonomy" id="1285928"/>
    <lineage>
        <taxon>Bacteria</taxon>
        <taxon>Pseudomonadati</taxon>
        <taxon>Bacteroidota</taxon>
        <taxon>Chitinophagia</taxon>
        <taxon>Chitinophagales</taxon>
        <taxon>Chitinophagaceae</taxon>
        <taxon>Niabella</taxon>
    </lineage>
</organism>
<accession>A0A1G6NJE5</accession>
<keyword evidence="13 15" id="KW-0234">DNA repair</keyword>
<keyword evidence="18" id="KW-1185">Reference proteome</keyword>
<proteinExistence type="inferred from homology"/>
<dbReference type="PROSITE" id="PS50173">
    <property type="entry name" value="UMUC"/>
    <property type="match status" value="1"/>
</dbReference>
<dbReference type="PANTHER" id="PTHR11076">
    <property type="entry name" value="DNA REPAIR POLYMERASE UMUC / TRANSFERASE FAMILY MEMBER"/>
    <property type="match status" value="1"/>
</dbReference>
<evidence type="ECO:0000256" key="5">
    <source>
        <dbReference type="ARBA" id="ARBA00022679"/>
    </source>
</evidence>
<dbReference type="HAMAP" id="MF_01113">
    <property type="entry name" value="DNApol_IV"/>
    <property type="match status" value="1"/>
</dbReference>
<evidence type="ECO:0000256" key="4">
    <source>
        <dbReference type="ARBA" id="ARBA00022490"/>
    </source>
</evidence>
<dbReference type="Gene3D" id="3.30.1490.100">
    <property type="entry name" value="DNA polymerase, Y-family, little finger domain"/>
    <property type="match status" value="1"/>
</dbReference>
<dbReference type="NCBIfam" id="NF002677">
    <property type="entry name" value="PRK02406.1"/>
    <property type="match status" value="1"/>
</dbReference>
<dbReference type="Gene3D" id="3.40.1170.60">
    <property type="match status" value="1"/>
</dbReference>
<evidence type="ECO:0000256" key="8">
    <source>
        <dbReference type="ARBA" id="ARBA00022723"/>
    </source>
</evidence>
<evidence type="ECO:0000256" key="11">
    <source>
        <dbReference type="ARBA" id="ARBA00022932"/>
    </source>
</evidence>
<dbReference type="GO" id="GO:0005829">
    <property type="term" value="C:cytosol"/>
    <property type="evidence" value="ECO:0007669"/>
    <property type="project" value="TreeGrafter"/>
</dbReference>
<comment type="catalytic activity">
    <reaction evidence="14 15">
        <text>DNA(n) + a 2'-deoxyribonucleoside 5'-triphosphate = DNA(n+1) + diphosphate</text>
        <dbReference type="Rhea" id="RHEA:22508"/>
        <dbReference type="Rhea" id="RHEA-COMP:17339"/>
        <dbReference type="Rhea" id="RHEA-COMP:17340"/>
        <dbReference type="ChEBI" id="CHEBI:33019"/>
        <dbReference type="ChEBI" id="CHEBI:61560"/>
        <dbReference type="ChEBI" id="CHEBI:173112"/>
        <dbReference type="EC" id="2.7.7.7"/>
    </reaction>
</comment>
<dbReference type="InterPro" id="IPR022880">
    <property type="entry name" value="DNApol_IV"/>
</dbReference>
<keyword evidence="8 15" id="KW-0479">Metal-binding</keyword>
<evidence type="ECO:0000256" key="12">
    <source>
        <dbReference type="ARBA" id="ARBA00023125"/>
    </source>
</evidence>
<dbReference type="InterPro" id="IPR017961">
    <property type="entry name" value="DNA_pol_Y-fam_little_finger"/>
</dbReference>
<evidence type="ECO:0000256" key="15">
    <source>
        <dbReference type="HAMAP-Rule" id="MF_01113"/>
    </source>
</evidence>